<dbReference type="Gene3D" id="2.170.16.10">
    <property type="entry name" value="Hedgehog/Intein (Hint) domain"/>
    <property type="match status" value="1"/>
</dbReference>
<accession>A0ABS2INU3</accession>
<feature type="chain" id="PRO_5045486288" description="Hint domain-containing protein" evidence="3">
    <location>
        <begin position="28"/>
        <end position="2305"/>
    </location>
</feature>
<feature type="compositionally biased region" description="Polar residues" evidence="2">
    <location>
        <begin position="1038"/>
        <end position="1057"/>
    </location>
</feature>
<dbReference type="Pfam" id="PF25023">
    <property type="entry name" value="TEN_YD-shell"/>
    <property type="match status" value="1"/>
</dbReference>
<feature type="region of interest" description="Disordered" evidence="2">
    <location>
        <begin position="1010"/>
        <end position="1057"/>
    </location>
</feature>
<keyword evidence="1" id="KW-0677">Repeat</keyword>
<evidence type="ECO:0000259" key="4">
    <source>
        <dbReference type="SMART" id="SM00306"/>
    </source>
</evidence>
<feature type="compositionally biased region" description="Basic and acidic residues" evidence="2">
    <location>
        <begin position="36"/>
        <end position="45"/>
    </location>
</feature>
<evidence type="ECO:0000313" key="5">
    <source>
        <dbReference type="EMBL" id="MBM7076011.1"/>
    </source>
</evidence>
<name>A0ABS2INU3_9ACTN</name>
<dbReference type="InterPro" id="IPR056823">
    <property type="entry name" value="TEN-like_YD-shell"/>
</dbReference>
<dbReference type="InterPro" id="IPR022385">
    <property type="entry name" value="Rhs_assc_core"/>
</dbReference>
<dbReference type="EMBL" id="JAFEUC010000002">
    <property type="protein sequence ID" value="MBM7076011.1"/>
    <property type="molecule type" value="Genomic_DNA"/>
</dbReference>
<comment type="caution">
    <text evidence="5">The sequence shown here is derived from an EMBL/GenBank/DDBJ whole genome shotgun (WGS) entry which is preliminary data.</text>
</comment>
<sequence>MRRFTQVVAAVLTSVLVVSGMTVPAQASPGSVSLSRQREKLDRDGQTAQGRANAASPATSAKLSPPVWPAPGRASVTLPAVDDGRRAAPARVKAGKLPVTVGRASGAAGADTSAVSVEVLDRAAAPQRWRNGLLLRLDGTAEGGGAVGATTAKRPGAVTVSVDYRAFRNAFGGNWSSRLRLWQVPDCALRTPDRAGCAAQPLPSRNDGSSVSAEVTLGAAVAGRAGTAAPSLVALAAGASGPEGDFAATPMSASATWSAGTSTGGFSWSYPMRMPPTIGGPAPSLGLSYTSDKVDGQSDASNSQPSWVGEGFDLWSGYIERSYVPCADDMSGGNNSANRTGDQCWRSDNATMSLNGRGGELVYEAGKGWHSRSEDGSKIEKLTNATNDDNDGEYWKVTTPDGVQYFFGRNNLPGQSSATNSTWTVPVAGNHANEPCNVSSFASSFCNQAWRWNLDYVVDPRGNTVSYWYDKELNRYAKNATSTNKAEYVRGGTLKRIDYGTWDRGSGDRSVTALAQVVLETQDRCEAGCQTHDAAHWKDVPWDQDCASGAPDCGDNYGPTFWSTKRLSKITTQVWDTTKTTPAWQQVDSWTLGHTYPAVGDGSDHAGMWLTSLVQQGLVGGTVTMPPVTFEPVSMPNRVLTRNNTSNNRMRIGNILTETGGKIQVSYSQRDCTSTSLPSAPETNTRRCYPVVGPDPYDADLEITEYWHKYVVTQVSESDIKVMVGSTDHGQPVQNTYYSYLGTPAWHFADDNGLVKPKRKTWNQFRGYGQVEVRKGDAPAQTLTRTTFLRGMHGDRVSKSSTAKRTVTVAASLGTETVYDEDQFAGMVREQVVYNGVDTKPVSKTVNVPWRSPATASRTINDDEVTARYTNTRVAYNATALGVNGAGGWRTARTVSTFNDTYGTTDTIQADGDIASTGDEKCTTYLYNRNVAANIVQTVKQITVKAVPCATTPATEADIVADERKFYDGATSVDTAPTRGEATRVDKLKDWSLAGGTVWQTTSQATFDAYGRPKTATDNRGRTVTTEYTPATGGPVTKVTTRTPDPNGGTTDWVNTVDTRPYWGQPVRTTDYNGRLADMEYDPMGRLAKGWEVGWAKADHPTTPSVEHTYWYAPNRDAYPYTTTRKLHAGGGYLTTYEIKDAFLRPRQTQTAGVGGDRVVTDTLYDATGRAVTTYQAHAEPGTPAGALWWEPEWSVPAVTRTLYDNASRATDQILFGTDGVTNLVEKWRTTTTYLGDTVTVTPPEGGTVTTTKTDIEGRTVELRQRTDDAQATPDLVTTYAYNRKGQLGKVTDTDGNEWVNTYDVKGRQITAKDPDKGTTQTTYTVYDEVETTTDATNTVLVNEYDGMGRRKALYSGSIAATNKLAEWKYDKLYTGQTLRGQLTESIRYESAGSTNAYKWQARTFNTRYQPTGANYVIPANEGSGLSGTWMYSYGYSSYDGSPTSISYPAAGGLTAETVQTGYDATTGLPTQLSSTLTNVGRYVIGQDYTRYGEPTLTTRKTDGGVYVQDDTYYDSVTRRVTRTKVKPETATGTVNDTSYSYDAAGNITSIADTPQVGAADTQCFRYDELRRMRHAWTPKAGVACAADPKVADLGGPAQYWHEWALDEVGNRSTEKVHTAAGDTVRTYTTPTGGANVVRPHAVTSVLTTVPGQADVTTNYSYDNVGNMRCRPVSGAANNCTTGTNSQTLNWNAEGRLASVSVGGQTVETNIYDADGARLIRRDTTGTTLYLPGQELRRDNSSIVTGTRYYSFAGKLVGNRTPTALTWLFSDHQGTQQTAVDAATQAVTIRRQTPYGDPRGNPPLWTNSKGFVGGDKDPTGLTHIGARQYDAGLGRFVSVDPVQDLADPQQWNAYAYSNNSPITFSDPTGLKACSDDACGPGADYVDMWGNYHDVPGDNDGCNGKCGDDDWAEAQAANDAGGGNGGGGGKGGGKHGGPTDEQIKRAKEIKKQNAVSIIVQAGGKLLLDFFGITDILNCIQGDLAACAWSLVGMLPIGKAIQLARKAGSAVKLIGRAAKALIKWSDETKWADDVIKQAESCLLPGGRHSFAPSTKVVMAAGGTKAIGELKEGDEVVATDPETGRTEDREVTRTHRHEDTELTDLRVAAGGKQTTVETTQHHPFWSETRHDWIDAKDLRVGERLRSLDGTRVTLRASRSYTATKVMHDLTVADIHTYYVLADTTPVLVHNCGLANYADSVRNEPGVKFASEYTSPSGAKYLGRNRHGQQAEGPLADALERAGHHGGCAEVHCLILAQAEEGPDAIRGGSMRTVQTRNNSMPTSNVTGHGEPARPCGRCGRLLEDLGIR</sequence>
<dbReference type="SMART" id="SM00306">
    <property type="entry name" value="HintN"/>
    <property type="match status" value="1"/>
</dbReference>
<dbReference type="InterPro" id="IPR006141">
    <property type="entry name" value="Intein_N"/>
</dbReference>
<evidence type="ECO:0000256" key="1">
    <source>
        <dbReference type="ARBA" id="ARBA00022737"/>
    </source>
</evidence>
<dbReference type="Pfam" id="PF07591">
    <property type="entry name" value="PT-HINT"/>
    <property type="match status" value="1"/>
</dbReference>
<dbReference type="RefSeq" id="WP_204924051.1">
    <property type="nucleotide sequence ID" value="NZ_JAFEUC010000002.1"/>
</dbReference>
<evidence type="ECO:0000256" key="2">
    <source>
        <dbReference type="SAM" id="MobiDB-lite"/>
    </source>
</evidence>
<dbReference type="NCBIfam" id="TIGR03696">
    <property type="entry name" value="Rhs_assc_core"/>
    <property type="match status" value="1"/>
</dbReference>
<feature type="domain" description="Hint" evidence="4">
    <location>
        <begin position="2045"/>
        <end position="2145"/>
    </location>
</feature>
<feature type="compositionally biased region" description="Gly residues" evidence="2">
    <location>
        <begin position="1919"/>
        <end position="1935"/>
    </location>
</feature>
<keyword evidence="6" id="KW-1185">Reference proteome</keyword>
<feature type="signal peptide" evidence="3">
    <location>
        <begin position="1"/>
        <end position="27"/>
    </location>
</feature>
<dbReference type="CDD" id="cd00081">
    <property type="entry name" value="Hint"/>
    <property type="match status" value="1"/>
</dbReference>
<dbReference type="InterPro" id="IPR036844">
    <property type="entry name" value="Hint_dom_sf"/>
</dbReference>
<keyword evidence="3" id="KW-0732">Signal</keyword>
<feature type="compositionally biased region" description="Polar residues" evidence="2">
    <location>
        <begin position="46"/>
        <end position="62"/>
    </location>
</feature>
<dbReference type="PROSITE" id="PS50817">
    <property type="entry name" value="INTEIN_N_TER"/>
    <property type="match status" value="1"/>
</dbReference>
<reference evidence="5 6" key="1">
    <citation type="submission" date="2021-02" db="EMBL/GenBank/DDBJ databases">
        <authorList>
            <person name="Ra J.-S."/>
        </authorList>
    </citation>
    <scope>NUCLEOTIDE SEQUENCE [LARGE SCALE GENOMIC DNA]</scope>
    <source>
        <strain evidence="5 6">MMS20-R1-14</strain>
    </source>
</reference>
<feature type="region of interest" description="Disordered" evidence="2">
    <location>
        <begin position="25"/>
        <end position="71"/>
    </location>
</feature>
<dbReference type="PROSITE" id="PS50818">
    <property type="entry name" value="INTEIN_C_TER"/>
    <property type="match status" value="1"/>
</dbReference>
<feature type="region of interest" description="Disordered" evidence="2">
    <location>
        <begin position="1914"/>
        <end position="1939"/>
    </location>
</feature>
<gene>
    <name evidence="5" type="ORF">JQX11_06575</name>
</gene>
<dbReference type="InterPro" id="IPR003587">
    <property type="entry name" value="Hint_dom_N"/>
</dbReference>
<dbReference type="SUPFAM" id="SSF51294">
    <property type="entry name" value="Hedgehog/intein (Hint) domain"/>
    <property type="match status" value="1"/>
</dbReference>
<dbReference type="PANTHER" id="PTHR32305">
    <property type="match status" value="1"/>
</dbReference>
<evidence type="ECO:0000313" key="6">
    <source>
        <dbReference type="Proteomes" id="UP001518872"/>
    </source>
</evidence>
<evidence type="ECO:0000256" key="3">
    <source>
        <dbReference type="SAM" id="SignalP"/>
    </source>
</evidence>
<dbReference type="Gene3D" id="2.180.10.10">
    <property type="entry name" value="RHS repeat-associated core"/>
    <property type="match status" value="1"/>
</dbReference>
<proteinExistence type="predicted"/>
<protein>
    <recommendedName>
        <fullName evidence="4">Hint domain-containing protein</fullName>
    </recommendedName>
</protein>
<organism evidence="5 6">
    <name type="scientific">Micromonospora humida</name>
    <dbReference type="NCBI Taxonomy" id="2809018"/>
    <lineage>
        <taxon>Bacteria</taxon>
        <taxon>Bacillati</taxon>
        <taxon>Actinomycetota</taxon>
        <taxon>Actinomycetes</taxon>
        <taxon>Micromonosporales</taxon>
        <taxon>Micromonosporaceae</taxon>
        <taxon>Micromonospora</taxon>
    </lineage>
</organism>
<dbReference type="PANTHER" id="PTHR32305:SF17">
    <property type="entry name" value="TRNA NUCLEASE WAPA"/>
    <property type="match status" value="1"/>
</dbReference>
<dbReference type="InterPro" id="IPR030934">
    <property type="entry name" value="Intein_C"/>
</dbReference>
<dbReference type="InterPro" id="IPR050708">
    <property type="entry name" value="T6SS_VgrG/RHS"/>
</dbReference>
<dbReference type="Proteomes" id="UP001518872">
    <property type="component" value="Unassembled WGS sequence"/>
</dbReference>